<evidence type="ECO:0000313" key="4">
    <source>
        <dbReference type="Proteomes" id="UP000221918"/>
    </source>
</evidence>
<name>A0AAJ1Z059_9BACI</name>
<reference evidence="3 4" key="1">
    <citation type="submission" date="2017-09" db="EMBL/GenBank/DDBJ databases">
        <title>Large-scale bioinformatics analysis of Bacillus genomes uncovers conserved roles of natural products in bacterial physiology.</title>
        <authorList>
            <consortium name="Agbiome Team Llc"/>
            <person name="Bleich R.M."/>
            <person name="Grubbs K.J."/>
            <person name="Santa Maria K.C."/>
            <person name="Allen S.E."/>
            <person name="Farag S."/>
            <person name="Shank E.A."/>
            <person name="Bowers A."/>
        </authorList>
    </citation>
    <scope>NUCLEOTIDE SEQUENCE [LARGE SCALE GENOMIC DNA]</scope>
    <source>
        <strain evidence="3 4">AFS037265</strain>
    </source>
</reference>
<dbReference type="Gene3D" id="1.20.120.450">
    <property type="entry name" value="dinb family like domain"/>
    <property type="match status" value="1"/>
</dbReference>
<gene>
    <name evidence="3" type="ORF">COF81_18580</name>
    <name evidence="2" type="ORF">FOS08_16145</name>
</gene>
<protein>
    <submittedName>
        <fullName evidence="2">DinB family protein</fullName>
    </submittedName>
</protein>
<dbReference type="SUPFAM" id="SSF109854">
    <property type="entry name" value="DinB/YfiT-like putative metalloenzymes"/>
    <property type="match status" value="1"/>
</dbReference>
<dbReference type="AlphaFoldDB" id="A0AAJ1Z059"/>
<dbReference type="EMBL" id="VLYX01000016">
    <property type="protein sequence ID" value="MDR4327405.1"/>
    <property type="molecule type" value="Genomic_DNA"/>
</dbReference>
<evidence type="ECO:0000313" key="5">
    <source>
        <dbReference type="Proteomes" id="UP001248134"/>
    </source>
</evidence>
<dbReference type="InterPro" id="IPR034660">
    <property type="entry name" value="DinB/YfiT-like"/>
</dbReference>
<proteinExistence type="predicted"/>
<evidence type="ECO:0000313" key="3">
    <source>
        <dbReference type="EMBL" id="PHE92987.1"/>
    </source>
</evidence>
<dbReference type="Pfam" id="PF12867">
    <property type="entry name" value="DinB_2"/>
    <property type="match status" value="1"/>
</dbReference>
<evidence type="ECO:0000259" key="1">
    <source>
        <dbReference type="Pfam" id="PF12867"/>
    </source>
</evidence>
<accession>A0AAJ1Z059</accession>
<dbReference type="EMBL" id="NUTL01000082">
    <property type="protein sequence ID" value="PHE92987.1"/>
    <property type="molecule type" value="Genomic_DNA"/>
</dbReference>
<reference evidence="2" key="2">
    <citation type="submission" date="2019-07" db="EMBL/GenBank/DDBJ databases">
        <title>Phylogenomic Reclassification of ATCC Bacillus Strains and Various Taxa within the Genus Bacillus.</title>
        <authorList>
            <person name="Riojas M.A."/>
            <person name="Frank A.M."/>
            <person name="Fenn S.L."/>
            <person name="King S.P."/>
            <person name="Brower S.M."/>
            <person name="Hazbon M.H."/>
        </authorList>
    </citation>
    <scope>NUCLEOTIDE SEQUENCE</scope>
    <source>
        <strain evidence="2">NR-12239</strain>
    </source>
</reference>
<evidence type="ECO:0000313" key="2">
    <source>
        <dbReference type="EMBL" id="MDR4327405.1"/>
    </source>
</evidence>
<comment type="caution">
    <text evidence="2">The sequence shown here is derived from an EMBL/GenBank/DDBJ whole genome shotgun (WGS) entry which is preliminary data.</text>
</comment>
<dbReference type="RefSeq" id="WP_033796210.1">
    <property type="nucleotide sequence ID" value="NZ_CM000743.1"/>
</dbReference>
<feature type="domain" description="DinB-like" evidence="1">
    <location>
        <begin position="24"/>
        <end position="159"/>
    </location>
</feature>
<dbReference type="Proteomes" id="UP001248134">
    <property type="component" value="Unassembled WGS sequence"/>
</dbReference>
<dbReference type="InterPro" id="IPR024775">
    <property type="entry name" value="DinB-like"/>
</dbReference>
<dbReference type="Proteomes" id="UP000221918">
    <property type="component" value="Unassembled WGS sequence"/>
</dbReference>
<sequence>MKDLYVERDMNPHVAVLYATVSDTFKRLRELVKDVGKEELHYKGSSNDENNIGQILQHLAVVDLHWVYRLKDAQVPLSLQEKYGPMLDEKGELPNTTKGSLREIMRDYEDVQNMFYDECMKLTEADLTREVYYEDGETATIRWGIWHIADHNRYHQAHISRLRKLYRYDSR</sequence>
<organism evidence="2 5">
    <name type="scientific">Bacillus pseudomycoides</name>
    <dbReference type="NCBI Taxonomy" id="64104"/>
    <lineage>
        <taxon>Bacteria</taxon>
        <taxon>Bacillati</taxon>
        <taxon>Bacillota</taxon>
        <taxon>Bacilli</taxon>
        <taxon>Bacillales</taxon>
        <taxon>Bacillaceae</taxon>
        <taxon>Bacillus</taxon>
        <taxon>Bacillus cereus group</taxon>
    </lineage>
</organism>